<dbReference type="PANTHER" id="PTHR31338:SF22">
    <property type="entry name" value="MAJOR LATEX HOMOLOGUE TYPE2-RELATED"/>
    <property type="match status" value="1"/>
</dbReference>
<evidence type="ECO:0000259" key="3">
    <source>
        <dbReference type="SMART" id="SM01037"/>
    </source>
</evidence>
<sequence length="156" mass="17842">MAMSGTYVTDGSSPGWFMVTIIAFEVLGSEVSLKGSAKNHYKRCENHFFPDAVGHHIQGVYVHEGDWDTHSAIKLVYEDGKQEVLPEKRDFDDDKMAVTARGLEGHLMDQLKVYDVIFQFIPKTEQGCVCKVTMIWEQRRLARTHQLHEIRQELGC</sequence>
<keyword evidence="2" id="KW-0812">Transmembrane</keyword>
<name>A0A8S9HBW0_BRACR</name>
<dbReference type="InterPro" id="IPR000916">
    <property type="entry name" value="Bet_v_I/MLP"/>
</dbReference>
<dbReference type="SMART" id="SM01037">
    <property type="entry name" value="Bet_v_1"/>
    <property type="match status" value="1"/>
</dbReference>
<dbReference type="Gene3D" id="3.30.530.20">
    <property type="match status" value="1"/>
</dbReference>
<keyword evidence="2" id="KW-0472">Membrane</keyword>
<reference evidence="4" key="1">
    <citation type="submission" date="2019-12" db="EMBL/GenBank/DDBJ databases">
        <title>Genome sequencing and annotation of Brassica cretica.</title>
        <authorList>
            <person name="Studholme D.J."/>
            <person name="Sarris P.F."/>
        </authorList>
    </citation>
    <scope>NUCLEOTIDE SEQUENCE</scope>
    <source>
        <strain evidence="4">PFS-001/15</strain>
        <tissue evidence="4">Leaf</tissue>
    </source>
</reference>
<evidence type="ECO:0000256" key="1">
    <source>
        <dbReference type="ARBA" id="ARBA00038242"/>
    </source>
</evidence>
<comment type="similarity">
    <text evidence="1">Belongs to the MLP family.</text>
</comment>
<dbReference type="SUPFAM" id="SSF55961">
    <property type="entry name" value="Bet v1-like"/>
    <property type="match status" value="1"/>
</dbReference>
<dbReference type="GO" id="GO:0006952">
    <property type="term" value="P:defense response"/>
    <property type="evidence" value="ECO:0007669"/>
    <property type="project" value="InterPro"/>
</dbReference>
<evidence type="ECO:0000313" key="4">
    <source>
        <dbReference type="EMBL" id="KAF2554580.1"/>
    </source>
</evidence>
<dbReference type="EMBL" id="QGKW02001940">
    <property type="protein sequence ID" value="KAF2554580.1"/>
    <property type="molecule type" value="Genomic_DNA"/>
</dbReference>
<proteinExistence type="inferred from homology"/>
<dbReference type="InterPro" id="IPR052006">
    <property type="entry name" value="MLP-like"/>
</dbReference>
<feature type="domain" description="Bet v I/Major latex protein" evidence="3">
    <location>
        <begin position="25"/>
        <end position="149"/>
    </location>
</feature>
<dbReference type="Proteomes" id="UP000712281">
    <property type="component" value="Unassembled WGS sequence"/>
</dbReference>
<evidence type="ECO:0000256" key="2">
    <source>
        <dbReference type="SAM" id="Phobius"/>
    </source>
</evidence>
<gene>
    <name evidence="4" type="ORF">F2Q68_00013434</name>
</gene>
<comment type="caution">
    <text evidence="4">The sequence shown here is derived from an EMBL/GenBank/DDBJ whole genome shotgun (WGS) entry which is preliminary data.</text>
</comment>
<feature type="transmembrane region" description="Helical" evidence="2">
    <location>
        <begin position="15"/>
        <end position="33"/>
    </location>
</feature>
<dbReference type="Pfam" id="PF00407">
    <property type="entry name" value="Bet_v_1"/>
    <property type="match status" value="1"/>
</dbReference>
<protein>
    <recommendedName>
        <fullName evidence="3">Bet v I/Major latex protein domain-containing protein</fullName>
    </recommendedName>
</protein>
<dbReference type="InterPro" id="IPR023393">
    <property type="entry name" value="START-like_dom_sf"/>
</dbReference>
<evidence type="ECO:0000313" key="5">
    <source>
        <dbReference type="Proteomes" id="UP000712281"/>
    </source>
</evidence>
<keyword evidence="2" id="KW-1133">Transmembrane helix</keyword>
<accession>A0A8S9HBW0</accession>
<dbReference type="AlphaFoldDB" id="A0A8S9HBW0"/>
<organism evidence="4 5">
    <name type="scientific">Brassica cretica</name>
    <name type="common">Mustard</name>
    <dbReference type="NCBI Taxonomy" id="69181"/>
    <lineage>
        <taxon>Eukaryota</taxon>
        <taxon>Viridiplantae</taxon>
        <taxon>Streptophyta</taxon>
        <taxon>Embryophyta</taxon>
        <taxon>Tracheophyta</taxon>
        <taxon>Spermatophyta</taxon>
        <taxon>Magnoliopsida</taxon>
        <taxon>eudicotyledons</taxon>
        <taxon>Gunneridae</taxon>
        <taxon>Pentapetalae</taxon>
        <taxon>rosids</taxon>
        <taxon>malvids</taxon>
        <taxon>Brassicales</taxon>
        <taxon>Brassicaceae</taxon>
        <taxon>Brassiceae</taxon>
        <taxon>Brassica</taxon>
    </lineage>
</organism>
<dbReference type="PANTHER" id="PTHR31338">
    <property type="entry name" value="POLYKETIDE CYCLASE/DEHYDRASE AND LIPID TRANSPORT SUPERFAMILY PROTEIN"/>
    <property type="match status" value="1"/>
</dbReference>